<dbReference type="RefSeq" id="WP_226539126.1">
    <property type="nucleotide sequence ID" value="NZ_CP129013.1"/>
</dbReference>
<keyword evidence="1" id="KW-0812">Transmembrane</keyword>
<protein>
    <submittedName>
        <fullName evidence="2">ABC transporter permease</fullName>
    </submittedName>
</protein>
<feature type="transmembrane region" description="Helical" evidence="1">
    <location>
        <begin position="102"/>
        <end position="126"/>
    </location>
</feature>
<dbReference type="Proteomes" id="UP001197974">
    <property type="component" value="Chromosome"/>
</dbReference>
<feature type="transmembrane region" description="Helical" evidence="1">
    <location>
        <begin position="309"/>
        <end position="327"/>
    </location>
</feature>
<feature type="transmembrane region" description="Helical" evidence="1">
    <location>
        <begin position="164"/>
        <end position="181"/>
    </location>
</feature>
<sequence>MIGMRLASNRIYLSFHQQWKSWKSVIDWMYIVYFGMPLLFFLWITYKGWLDTSVSSFTFQSIWFGIGWFLLAYLNAIHFHIKEADAHYLFQKKKIYSQMRNTVFFYQLFLIGLKWIGVGMIIWPLLFDQIPLITYTVYIVYGMILNSLIMLSDYVLFNQKWKKALLFFGYLVGHLYLWLIFNALQTVIVLCLLIGVCWFLHKDVIYTVKRFQQDVILSHNKKAKFTSLIFSLHNMNIEKTVELPTIKKPKETIKLWKRSKRIYKKRTSKNGFKELFFKRFIRGEMVKVLLPFISIMTIAIFQLSTPLKVALLFAAGFGLYFWCRGVFDHLHNHDSIKRLTNQSNEYLVARHQASRIIMVLTMSFIGIFVLVLVLIRRILIQ</sequence>
<organism evidence="2 3">
    <name type="scientific">Bacillus carboniphilus</name>
    <dbReference type="NCBI Taxonomy" id="86663"/>
    <lineage>
        <taxon>Bacteria</taxon>
        <taxon>Bacillati</taxon>
        <taxon>Bacillota</taxon>
        <taxon>Bacilli</taxon>
        <taxon>Bacillales</taxon>
        <taxon>Bacillaceae</taxon>
        <taxon>Bacillus</taxon>
    </lineage>
</organism>
<evidence type="ECO:0000313" key="2">
    <source>
        <dbReference type="EMBL" id="WLR41154.1"/>
    </source>
</evidence>
<feature type="transmembrane region" description="Helical" evidence="1">
    <location>
        <begin position="356"/>
        <end position="379"/>
    </location>
</feature>
<feature type="transmembrane region" description="Helical" evidence="1">
    <location>
        <begin position="187"/>
        <end position="208"/>
    </location>
</feature>
<keyword evidence="1" id="KW-1133">Transmembrane helix</keyword>
<feature type="transmembrane region" description="Helical" evidence="1">
    <location>
        <begin position="28"/>
        <end position="49"/>
    </location>
</feature>
<dbReference type="Pfam" id="PF05975">
    <property type="entry name" value="EcsB"/>
    <property type="match status" value="1"/>
</dbReference>
<feature type="transmembrane region" description="Helical" evidence="1">
    <location>
        <begin position="61"/>
        <end position="81"/>
    </location>
</feature>
<reference evidence="2 3" key="1">
    <citation type="submission" date="2023-06" db="EMBL/GenBank/DDBJ databases">
        <title>Five Gram-positive bacteria isolated from mangrove sediments in Shenzhen, Guangdong, China.</title>
        <authorList>
            <person name="Yu S."/>
            <person name="Zheng W."/>
            <person name="Huang Y."/>
        </authorList>
    </citation>
    <scope>NUCLEOTIDE SEQUENCE [LARGE SCALE GENOMIC DNA]</scope>
    <source>
        <strain evidence="2 3">SaN35-3</strain>
    </source>
</reference>
<evidence type="ECO:0000256" key="1">
    <source>
        <dbReference type="SAM" id="Phobius"/>
    </source>
</evidence>
<dbReference type="EMBL" id="CP129013">
    <property type="protein sequence ID" value="WLR41154.1"/>
    <property type="molecule type" value="Genomic_DNA"/>
</dbReference>
<keyword evidence="3" id="KW-1185">Reference proteome</keyword>
<keyword evidence="1" id="KW-0472">Membrane</keyword>
<dbReference type="InterPro" id="IPR010288">
    <property type="entry name" value="EcsB_ABC"/>
</dbReference>
<name>A0ABY9JP11_9BACI</name>
<accession>A0ABY9JP11</accession>
<evidence type="ECO:0000313" key="3">
    <source>
        <dbReference type="Proteomes" id="UP001197974"/>
    </source>
</evidence>
<gene>
    <name evidence="2" type="ORF">LC087_09215</name>
</gene>
<feature type="transmembrane region" description="Helical" evidence="1">
    <location>
        <begin position="132"/>
        <end position="157"/>
    </location>
</feature>
<proteinExistence type="predicted"/>